<dbReference type="EMBL" id="JBELPY010000014">
    <property type="protein sequence ID" value="MFL9835538.1"/>
    <property type="molecule type" value="Genomic_DNA"/>
</dbReference>
<gene>
    <name evidence="1" type="ORF">ABS765_16090</name>
</gene>
<dbReference type="RefSeq" id="WP_408092380.1">
    <property type="nucleotide sequence ID" value="NZ_JBELPY010000014.1"/>
</dbReference>
<proteinExistence type="predicted"/>
<dbReference type="Proteomes" id="UP001629058">
    <property type="component" value="Unassembled WGS sequence"/>
</dbReference>
<name>A0ABW8Y6D9_9FLAO</name>
<reference evidence="1 2" key="1">
    <citation type="submission" date="2024-06" db="EMBL/GenBank/DDBJ databases">
        <authorList>
            <person name="Kaempfer P."/>
            <person name="Viver T."/>
        </authorList>
    </citation>
    <scope>NUCLEOTIDE SEQUENCE [LARGE SCALE GENOMIC DNA]</scope>
    <source>
        <strain evidence="1 2">ST-37</strain>
    </source>
</reference>
<organism evidence="1 2">
    <name type="scientific">Chryseobacterium terrae</name>
    <dbReference type="NCBI Taxonomy" id="3163299"/>
    <lineage>
        <taxon>Bacteria</taxon>
        <taxon>Pseudomonadati</taxon>
        <taxon>Bacteroidota</taxon>
        <taxon>Flavobacteriia</taxon>
        <taxon>Flavobacteriales</taxon>
        <taxon>Weeksellaceae</taxon>
        <taxon>Chryseobacterium group</taxon>
        <taxon>Chryseobacterium</taxon>
    </lineage>
</organism>
<protein>
    <submittedName>
        <fullName evidence="1">Uncharacterized protein</fullName>
    </submittedName>
</protein>
<evidence type="ECO:0000313" key="1">
    <source>
        <dbReference type="EMBL" id="MFL9835538.1"/>
    </source>
</evidence>
<comment type="caution">
    <text evidence="1">The sequence shown here is derived from an EMBL/GenBank/DDBJ whole genome shotgun (WGS) entry which is preliminary data.</text>
</comment>
<sequence>MKKKILNIKDSIEKNKSKLPVGFQYLKIIDINEEEEKTTRVHKTLINKSTRFYIQVSPPHKPLIRIL</sequence>
<keyword evidence="2" id="KW-1185">Reference proteome</keyword>
<evidence type="ECO:0000313" key="2">
    <source>
        <dbReference type="Proteomes" id="UP001629058"/>
    </source>
</evidence>
<accession>A0ABW8Y6D9</accession>